<evidence type="ECO:0000256" key="1">
    <source>
        <dbReference type="ARBA" id="ARBA00004567"/>
    </source>
</evidence>
<evidence type="ECO:0000256" key="2">
    <source>
        <dbReference type="ARBA" id="ARBA00022448"/>
    </source>
</evidence>
<dbReference type="InterPro" id="IPR037700">
    <property type="entry name" value="NUP88/NUP82"/>
</dbReference>
<feature type="region of interest" description="Disordered" evidence="9">
    <location>
        <begin position="717"/>
        <end position="739"/>
    </location>
</feature>
<protein>
    <recommendedName>
        <fullName evidence="12">Nucleoporin Nup82</fullName>
    </recommendedName>
</protein>
<dbReference type="GO" id="GO:0006606">
    <property type="term" value="P:protein import into nucleus"/>
    <property type="evidence" value="ECO:0007669"/>
    <property type="project" value="TreeGrafter"/>
</dbReference>
<dbReference type="Proteomes" id="UP000016924">
    <property type="component" value="Unassembled WGS sequence"/>
</dbReference>
<evidence type="ECO:0000256" key="6">
    <source>
        <dbReference type="ARBA" id="ARBA00023132"/>
    </source>
</evidence>
<dbReference type="STRING" id="1168221.R7YS27"/>
<feature type="region of interest" description="Disordered" evidence="9">
    <location>
        <begin position="83"/>
        <end position="105"/>
    </location>
</feature>
<dbReference type="EMBL" id="JH767569">
    <property type="protein sequence ID" value="EON64638.1"/>
    <property type="molecule type" value="Genomic_DNA"/>
</dbReference>
<sequence length="891" mass="97744">MPRVLSYTPSWLSRPSPGFDLFAQSPAKNKTKARPLNGNGSSPVVPGPRRTIARRGTEIFVAAGNEIRWSDLVLLKEKGASDEDLRRSRSSRRRGSGSDAYGNDARDDDYAEATYRVLKVPVYGQITQLIISPRDDYMAIVTSHTVHVAVLPDSSHLSALDSGPLKLKAFHLGPTTHVLEQALIASVLWHPLGYQGRCLVTITKDAVVRLWEINREDRWSFDNPALAIDLKKLANATSAEEDVRASTYGAGKGFSPDSVELEVASACFGGTGQLTTEYGWAPMTLWLAMTEGDVYALCPLLPSKWEWETHAEFSPYMRSLSLAIGAKSAIVSSDESASDADEQIAEQQLQWISGIQDQNLLTTKGELGQDIVEVFTRPSKPGAVPKLQGPFQFDPETEDDFEISDIRVIGLTSQDTDYDHEHWEPGLPGAVVCLLTNDGKVHICLELDGIEGQWLPTGRNTAAFSEDGLLHSLTILETVITSEPSDAVHASFTADVQSQDLLFVTHSSGVHSLSLSPWLPRLKEELANPSDEGALFRLSSLLSSTPTLIEHPLRIAPEYDTPTPIPAAIILQDSDLGYLLLTTTSSSPIAALLEPPLWTLDPSTRLPDHPYEPDAPRDLQISEPRSAYQPAAIFYRDSALPKFIEQHVPAHRRPALKDEVKLSPATLDLLSQAHRILAAETHALGLAAADLFRRCERLVSEFGEQIARAAEVADRIERVTGEDEEDEGSGEEEEGRPVGLANERIEDRIGRVRSRQEGLEERFKRLRGRLMKGGGKELSAKEMDWAGEVESVAREILAPEGAESGGADGEQDVEAVLPWQRVEEVKRLVKDLVAQAKEAANEPSDTTAAPAVRVPSDFRKAKVAQVRELLDRETALVEAATEKLDRLNIAM</sequence>
<dbReference type="eggNOG" id="ENOG502QUNM">
    <property type="taxonomic scope" value="Eukaryota"/>
</dbReference>
<dbReference type="OrthoDB" id="341482at2759"/>
<dbReference type="PANTHER" id="PTHR13257">
    <property type="entry name" value="NUCLEOPORIN NUP84-RELATED"/>
    <property type="match status" value="1"/>
</dbReference>
<organism evidence="10 11">
    <name type="scientific">Coniosporium apollinis (strain CBS 100218)</name>
    <name type="common">Rock-inhabiting black yeast</name>
    <dbReference type="NCBI Taxonomy" id="1168221"/>
    <lineage>
        <taxon>Eukaryota</taxon>
        <taxon>Fungi</taxon>
        <taxon>Dikarya</taxon>
        <taxon>Ascomycota</taxon>
        <taxon>Pezizomycotina</taxon>
        <taxon>Dothideomycetes</taxon>
        <taxon>Dothideomycetes incertae sedis</taxon>
        <taxon>Coniosporium</taxon>
    </lineage>
</organism>
<keyword evidence="7" id="KW-0539">Nucleus</keyword>
<evidence type="ECO:0000256" key="9">
    <source>
        <dbReference type="SAM" id="MobiDB-lite"/>
    </source>
</evidence>
<dbReference type="GeneID" id="19901182"/>
<evidence type="ECO:0000256" key="4">
    <source>
        <dbReference type="ARBA" id="ARBA00022927"/>
    </source>
</evidence>
<gene>
    <name evidence="10" type="ORF">W97_03871</name>
</gene>
<evidence type="ECO:0000256" key="3">
    <source>
        <dbReference type="ARBA" id="ARBA00022816"/>
    </source>
</evidence>
<dbReference type="GO" id="GO:0017056">
    <property type="term" value="F:structural constituent of nuclear pore"/>
    <property type="evidence" value="ECO:0007669"/>
    <property type="project" value="InterPro"/>
</dbReference>
<keyword evidence="4" id="KW-0653">Protein transport</keyword>
<dbReference type="PANTHER" id="PTHR13257:SF0">
    <property type="entry name" value="NUCLEAR PORE COMPLEX PROTEIN NUP88"/>
    <property type="match status" value="1"/>
</dbReference>
<keyword evidence="6" id="KW-0906">Nuclear pore complex</keyword>
<evidence type="ECO:0000256" key="5">
    <source>
        <dbReference type="ARBA" id="ARBA00023010"/>
    </source>
</evidence>
<feature type="region of interest" description="Disordered" evidence="9">
    <location>
        <begin position="28"/>
        <end position="49"/>
    </location>
</feature>
<keyword evidence="2" id="KW-0813">Transport</keyword>
<reference evidence="11" key="1">
    <citation type="submission" date="2012-06" db="EMBL/GenBank/DDBJ databases">
        <title>The genome sequence of Coniosporium apollinis CBS 100218.</title>
        <authorList>
            <consortium name="The Broad Institute Genome Sequencing Platform"/>
            <person name="Cuomo C."/>
            <person name="Gorbushina A."/>
            <person name="Noack S."/>
            <person name="Walker B."/>
            <person name="Young S.K."/>
            <person name="Zeng Q."/>
            <person name="Gargeya S."/>
            <person name="Fitzgerald M."/>
            <person name="Haas B."/>
            <person name="Abouelleil A."/>
            <person name="Alvarado L."/>
            <person name="Arachchi H.M."/>
            <person name="Berlin A.M."/>
            <person name="Chapman S.B."/>
            <person name="Goldberg J."/>
            <person name="Griggs A."/>
            <person name="Gujja S."/>
            <person name="Hansen M."/>
            <person name="Howarth C."/>
            <person name="Imamovic A."/>
            <person name="Larimer J."/>
            <person name="McCowan C."/>
            <person name="Montmayeur A."/>
            <person name="Murphy C."/>
            <person name="Neiman D."/>
            <person name="Pearson M."/>
            <person name="Priest M."/>
            <person name="Roberts A."/>
            <person name="Saif S."/>
            <person name="Shea T."/>
            <person name="Sisk P."/>
            <person name="Sykes S."/>
            <person name="Wortman J."/>
            <person name="Nusbaum C."/>
            <person name="Birren B."/>
        </authorList>
    </citation>
    <scope>NUCLEOTIDE SEQUENCE [LARGE SCALE GENOMIC DNA]</scope>
    <source>
        <strain evidence="11">CBS 100218</strain>
    </source>
</reference>
<evidence type="ECO:0000313" key="11">
    <source>
        <dbReference type="Proteomes" id="UP000016924"/>
    </source>
</evidence>
<dbReference type="AlphaFoldDB" id="R7YS27"/>
<evidence type="ECO:0000256" key="8">
    <source>
        <dbReference type="SAM" id="Coils"/>
    </source>
</evidence>
<keyword evidence="8" id="KW-0175">Coiled coil</keyword>
<proteinExistence type="predicted"/>
<dbReference type="GO" id="GO:0000055">
    <property type="term" value="P:ribosomal large subunit export from nucleus"/>
    <property type="evidence" value="ECO:0007669"/>
    <property type="project" value="InterPro"/>
</dbReference>
<accession>R7YS27</accession>
<keyword evidence="11" id="KW-1185">Reference proteome</keyword>
<evidence type="ECO:0000256" key="7">
    <source>
        <dbReference type="ARBA" id="ARBA00023242"/>
    </source>
</evidence>
<comment type="subcellular location">
    <subcellularLocation>
        <location evidence="1">Nucleus</location>
        <location evidence="1">Nuclear pore complex</location>
    </subcellularLocation>
</comment>
<feature type="coiled-coil region" evidence="8">
    <location>
        <begin position="822"/>
        <end position="890"/>
    </location>
</feature>
<keyword evidence="3" id="KW-0509">mRNA transport</keyword>
<dbReference type="GO" id="GO:0006406">
    <property type="term" value="P:mRNA export from nucleus"/>
    <property type="evidence" value="ECO:0007669"/>
    <property type="project" value="TreeGrafter"/>
</dbReference>
<dbReference type="OMA" id="WHPLGVH"/>
<keyword evidence="5" id="KW-0811">Translocation</keyword>
<dbReference type="GO" id="GO:0005643">
    <property type="term" value="C:nuclear pore"/>
    <property type="evidence" value="ECO:0007669"/>
    <property type="project" value="UniProtKB-SubCell"/>
</dbReference>
<evidence type="ECO:0000313" key="10">
    <source>
        <dbReference type="EMBL" id="EON64638.1"/>
    </source>
</evidence>
<evidence type="ECO:0008006" key="12">
    <source>
        <dbReference type="Google" id="ProtNLM"/>
    </source>
</evidence>
<dbReference type="HOGENOM" id="CLU_009483_0_0_1"/>
<dbReference type="GO" id="GO:0000056">
    <property type="term" value="P:ribosomal small subunit export from nucleus"/>
    <property type="evidence" value="ECO:0007669"/>
    <property type="project" value="InterPro"/>
</dbReference>
<name>R7YS27_CONA1</name>
<feature type="compositionally biased region" description="Acidic residues" evidence="9">
    <location>
        <begin position="722"/>
        <end position="734"/>
    </location>
</feature>
<dbReference type="RefSeq" id="XP_007779955.1">
    <property type="nucleotide sequence ID" value="XM_007781765.1"/>
</dbReference>